<dbReference type="AlphaFoldDB" id="A0A544W3A5"/>
<dbReference type="Proteomes" id="UP000315759">
    <property type="component" value="Unassembled WGS sequence"/>
</dbReference>
<comment type="caution">
    <text evidence="1">The sequence shown here is derived from an EMBL/GenBank/DDBJ whole genome shotgun (WGS) entry which is preliminary data.</text>
</comment>
<evidence type="ECO:0000313" key="2">
    <source>
        <dbReference type="Proteomes" id="UP000315759"/>
    </source>
</evidence>
<evidence type="ECO:0000313" key="1">
    <source>
        <dbReference type="EMBL" id="TQR86749.1"/>
    </source>
</evidence>
<dbReference type="RefSeq" id="WP_142551902.1">
    <property type="nucleotide sequence ID" value="NZ_VIFX01000010.1"/>
</dbReference>
<keyword evidence="2" id="KW-1185">Reference proteome</keyword>
<organism evidence="1 2">
    <name type="scientific">Mycolicibacterium hodleri</name>
    <dbReference type="NCBI Taxonomy" id="49897"/>
    <lineage>
        <taxon>Bacteria</taxon>
        <taxon>Bacillati</taxon>
        <taxon>Actinomycetota</taxon>
        <taxon>Actinomycetes</taxon>
        <taxon>Mycobacteriales</taxon>
        <taxon>Mycobacteriaceae</taxon>
        <taxon>Mycolicibacterium</taxon>
    </lineage>
</organism>
<accession>A0A544W3A5</accession>
<dbReference type="EMBL" id="VIFX01000010">
    <property type="protein sequence ID" value="TQR86749.1"/>
    <property type="molecule type" value="Genomic_DNA"/>
</dbReference>
<name>A0A544W3A5_9MYCO</name>
<gene>
    <name evidence="1" type="ORF">D8S82_09735</name>
</gene>
<reference evidence="1 2" key="1">
    <citation type="submission" date="2018-10" db="EMBL/GenBank/DDBJ databases">
        <title>Draft genome of Mycobacterium hodleri strain B.</title>
        <authorList>
            <person name="Amande T.J."/>
            <person name="Mcgenity T.J."/>
        </authorList>
    </citation>
    <scope>NUCLEOTIDE SEQUENCE [LARGE SCALE GENOMIC DNA]</scope>
    <source>
        <strain evidence="1 2">B</strain>
    </source>
</reference>
<sequence length="86" mass="9440">MTTADEVDDAQISEIVEQELATAVADPDPVFVVYIEYDGDEYTSAHTSQDGAETRVQETAAQWGFADVLGTDQLTYRITKVPLETP</sequence>
<proteinExistence type="predicted"/>
<protein>
    <submittedName>
        <fullName evidence="1">Uncharacterized protein</fullName>
    </submittedName>
</protein>